<gene>
    <name evidence="1" type="ORF">QWZ14_05330</name>
</gene>
<dbReference type="Gene3D" id="3.30.160.140">
    <property type="entry name" value="Shew3726-like"/>
    <property type="match status" value="1"/>
</dbReference>
<evidence type="ECO:0000313" key="2">
    <source>
        <dbReference type="Proteomes" id="UP001529369"/>
    </source>
</evidence>
<accession>A0ABT8A244</accession>
<dbReference type="RefSeq" id="WP_290315562.1">
    <property type="nucleotide sequence ID" value="NZ_JAUFPN010000042.1"/>
</dbReference>
<organism evidence="1 2">
    <name type="scientific">Paeniroseomonas aquatica</name>
    <dbReference type="NCBI Taxonomy" id="373043"/>
    <lineage>
        <taxon>Bacteria</taxon>
        <taxon>Pseudomonadati</taxon>
        <taxon>Pseudomonadota</taxon>
        <taxon>Alphaproteobacteria</taxon>
        <taxon>Acetobacterales</taxon>
        <taxon>Acetobacteraceae</taxon>
        <taxon>Paeniroseomonas</taxon>
    </lineage>
</organism>
<protein>
    <submittedName>
        <fullName evidence="1">DUF1488 family protein</fullName>
    </submittedName>
</protein>
<keyword evidence="2" id="KW-1185">Reference proteome</keyword>
<dbReference type="SUPFAM" id="SSF160272">
    <property type="entry name" value="Shew3726-like"/>
    <property type="match status" value="1"/>
</dbReference>
<dbReference type="InterPro" id="IPR036692">
    <property type="entry name" value="Shew3726-like_sf"/>
</dbReference>
<name>A0ABT8A244_9PROT</name>
<reference evidence="2" key="1">
    <citation type="journal article" date="2019" name="Int. J. Syst. Evol. Microbiol.">
        <title>The Global Catalogue of Microorganisms (GCM) 10K type strain sequencing project: providing services to taxonomists for standard genome sequencing and annotation.</title>
        <authorList>
            <consortium name="The Broad Institute Genomics Platform"/>
            <consortium name="The Broad Institute Genome Sequencing Center for Infectious Disease"/>
            <person name="Wu L."/>
            <person name="Ma J."/>
        </authorList>
    </citation>
    <scope>NUCLEOTIDE SEQUENCE [LARGE SCALE GENOMIC DNA]</scope>
    <source>
        <strain evidence="2">CECT 7131</strain>
    </source>
</reference>
<comment type="caution">
    <text evidence="1">The sequence shown here is derived from an EMBL/GenBank/DDBJ whole genome shotgun (WGS) entry which is preliminary data.</text>
</comment>
<dbReference type="Proteomes" id="UP001529369">
    <property type="component" value="Unassembled WGS sequence"/>
</dbReference>
<evidence type="ECO:0000313" key="1">
    <source>
        <dbReference type="EMBL" id="MDN3563797.1"/>
    </source>
</evidence>
<sequence>MPNDIPSQAGVRAARLDGRRVLFEVEEAGAVVPCSISLGALQDISAKRHFKTAEVLQCFTKAQDRIEAAVRHKLRTRFHAEGAMLNLWADDFEDLPADSIPHQPATA</sequence>
<dbReference type="EMBL" id="JAUFPN010000042">
    <property type="protein sequence ID" value="MDN3563797.1"/>
    <property type="molecule type" value="Genomic_DNA"/>
</dbReference>
<dbReference type="InterPro" id="IPR009962">
    <property type="entry name" value="DUF1488"/>
</dbReference>
<proteinExistence type="predicted"/>
<dbReference type="Pfam" id="PF07369">
    <property type="entry name" value="DUF1488"/>
    <property type="match status" value="1"/>
</dbReference>